<feature type="region of interest" description="Disordered" evidence="1">
    <location>
        <begin position="375"/>
        <end position="396"/>
    </location>
</feature>
<evidence type="ECO:0000313" key="4">
    <source>
        <dbReference type="Proteomes" id="UP000642070"/>
    </source>
</evidence>
<evidence type="ECO:0008006" key="5">
    <source>
        <dbReference type="Google" id="ProtNLM"/>
    </source>
</evidence>
<feature type="region of interest" description="Disordered" evidence="1">
    <location>
        <begin position="66"/>
        <end position="103"/>
    </location>
</feature>
<feature type="transmembrane region" description="Helical" evidence="2">
    <location>
        <begin position="41"/>
        <end position="64"/>
    </location>
</feature>
<dbReference type="Proteomes" id="UP000642070">
    <property type="component" value="Unassembled WGS sequence"/>
</dbReference>
<protein>
    <recommendedName>
        <fullName evidence="5">DUF11 domain-containing protein</fullName>
    </recommendedName>
</protein>
<keyword evidence="2" id="KW-1133">Transmembrane helix</keyword>
<reference evidence="3" key="1">
    <citation type="journal article" date="2014" name="Int. J. Syst. Evol. Microbiol.">
        <title>Complete genome sequence of Corynebacterium casei LMG S-19264T (=DSM 44701T), isolated from a smear-ripened cheese.</title>
        <authorList>
            <consortium name="US DOE Joint Genome Institute (JGI-PGF)"/>
            <person name="Walter F."/>
            <person name="Albersmeier A."/>
            <person name="Kalinowski J."/>
            <person name="Ruckert C."/>
        </authorList>
    </citation>
    <scope>NUCLEOTIDE SEQUENCE</scope>
    <source>
        <strain evidence="3">JCM 19831</strain>
    </source>
</reference>
<evidence type="ECO:0000313" key="3">
    <source>
        <dbReference type="EMBL" id="GGM27288.1"/>
    </source>
</evidence>
<reference evidence="3" key="2">
    <citation type="submission" date="2020-09" db="EMBL/GenBank/DDBJ databases">
        <authorList>
            <person name="Sun Q."/>
            <person name="Ohkuma M."/>
        </authorList>
    </citation>
    <scope>NUCLEOTIDE SEQUENCE</scope>
    <source>
        <strain evidence="3">JCM 19831</strain>
    </source>
</reference>
<keyword evidence="2" id="KW-0812">Transmembrane</keyword>
<gene>
    <name evidence="3" type="ORF">GCM10007977_030610</name>
</gene>
<evidence type="ECO:0000256" key="2">
    <source>
        <dbReference type="SAM" id="Phobius"/>
    </source>
</evidence>
<feature type="compositionally biased region" description="Low complexity" evidence="1">
    <location>
        <begin position="75"/>
        <end position="85"/>
    </location>
</feature>
<dbReference type="RefSeq" id="WP_190250468.1">
    <property type="nucleotide sequence ID" value="NZ_BMPI01000012.1"/>
</dbReference>
<accession>A0A917TL73</accession>
<name>A0A917TL73_9ACTN</name>
<sequence>MHDEDTFLDTQFAAYRNELLPNVMAVGPEAVRTTVRRRRRVAVTAGAAVALALIVGPAVGYGALNGTPAPPQPGTSTEPTHTSPASPSPSVVPPESAGATAPDGRISRADLLAARLTLPPWWGDAPCRSEGQLAGAEPAQEGNWLESVDYADVDRDGAEDAVAMIGCKFNNAVVQTQVAVFARNKAGQIVVMGQVLTSRPIGWIFGIDAQPDGSIRIEVGDRAPTAEQPASAIARQWRTYGWAGAKFRQTAGPTSFPPDPALADLRVTATDIVYAALADDGSRHGTTTVTIRNAGPATAEYVLLSLELGENVRYEGSGWSSCTEASSSPGASPPSLSCLLGPMRAGETRTMVLGVASRGAVLTQVSARAAVVRLDSQRDPVSDAKPSDNEAHFDQR</sequence>
<comment type="caution">
    <text evidence="3">The sequence shown here is derived from an EMBL/GenBank/DDBJ whole genome shotgun (WGS) entry which is preliminary data.</text>
</comment>
<keyword evidence="2" id="KW-0472">Membrane</keyword>
<proteinExistence type="predicted"/>
<dbReference type="EMBL" id="BMPI01000012">
    <property type="protein sequence ID" value="GGM27288.1"/>
    <property type="molecule type" value="Genomic_DNA"/>
</dbReference>
<dbReference type="AlphaFoldDB" id="A0A917TL73"/>
<organism evidence="3 4">
    <name type="scientific">Dactylosporangium sucinum</name>
    <dbReference type="NCBI Taxonomy" id="1424081"/>
    <lineage>
        <taxon>Bacteria</taxon>
        <taxon>Bacillati</taxon>
        <taxon>Actinomycetota</taxon>
        <taxon>Actinomycetes</taxon>
        <taxon>Micromonosporales</taxon>
        <taxon>Micromonosporaceae</taxon>
        <taxon>Dactylosporangium</taxon>
    </lineage>
</organism>
<keyword evidence="4" id="KW-1185">Reference proteome</keyword>
<evidence type="ECO:0000256" key="1">
    <source>
        <dbReference type="SAM" id="MobiDB-lite"/>
    </source>
</evidence>